<dbReference type="Proteomes" id="UP001632037">
    <property type="component" value="Unassembled WGS sequence"/>
</dbReference>
<keyword evidence="4" id="KW-0378">Hydrolase</keyword>
<keyword evidence="5" id="KW-0325">Glycoprotein</keyword>
<evidence type="ECO:0008006" key="10">
    <source>
        <dbReference type="Google" id="ProtNLM"/>
    </source>
</evidence>
<reference evidence="8 9" key="1">
    <citation type="submission" date="2024-09" db="EMBL/GenBank/DDBJ databases">
        <title>Genome sequencing and assembly of Phytophthora oleae, isolate VK10A, causative agent of rot of olive drupes.</title>
        <authorList>
            <person name="Conti Taguali S."/>
            <person name="Riolo M."/>
            <person name="La Spada F."/>
            <person name="Cacciola S.O."/>
            <person name="Dionisio G."/>
        </authorList>
    </citation>
    <scope>NUCLEOTIDE SEQUENCE [LARGE SCALE GENOMIC DNA]</scope>
    <source>
        <strain evidence="8 9">VK10A</strain>
    </source>
</reference>
<evidence type="ECO:0000313" key="9">
    <source>
        <dbReference type="Proteomes" id="UP001632037"/>
    </source>
</evidence>
<dbReference type="EMBL" id="JBIMZQ010000007">
    <property type="protein sequence ID" value="KAL3670546.1"/>
    <property type="molecule type" value="Genomic_DNA"/>
</dbReference>
<keyword evidence="6" id="KW-1133">Transmembrane helix</keyword>
<keyword evidence="6" id="KW-0812">Transmembrane</keyword>
<dbReference type="PANTHER" id="PTHR11010">
    <property type="entry name" value="PROTEASE S28 PRO-X CARBOXYPEPTIDASE-RELATED"/>
    <property type="match status" value="1"/>
</dbReference>
<feature type="transmembrane region" description="Helical" evidence="6">
    <location>
        <begin position="501"/>
        <end position="522"/>
    </location>
</feature>
<evidence type="ECO:0000256" key="7">
    <source>
        <dbReference type="SAM" id="SignalP"/>
    </source>
</evidence>
<keyword evidence="6" id="KW-0472">Membrane</keyword>
<sequence length="542" mass="60239">MVSFLLLLLALCGASEAFTFPSHAKDGQLWQLVQEEDQLLFQVEAQQLWFSQDVDHFATDSNSTFQQRYYQVDKFWTKPNGPVILYIGGEGALEQAPGGFVHVIAQQFGAKILALEHRFYGKSIPNGDLSTENYKYLTVQQALVDLKHFKESYQTHLGPEDNNQWIAVGGSYPGALSAWFRVAYPDTTVASLSSSGVVQPVYKFHQFDEQVAMAAGPSCADVLRLTTEAFEEQLKSENATTVKGLFGAQELEDADFFYMIADAAAMAVQYGHKDIVCDSMVGAFERNNSLIDSFAAFTIDMYGSSFGSGCFYDTKCLAEDRARWGDGRSWRWQKCSQLAYFQVAPKEKSLRSAMVDLDYHLKQCQTVFGDVVHPSEGVEEITRLYGGDHPNGHKIFFSNGGDDPWQRASVLETLSDDEIASLAKCELCGHCGDLRANPNVPEPLKKQREQLLEYLTKWLGASGNVENVENVAYEAVVPQEEDEAEQMAGLQLAGLHRSSPLVLIPIVVAFLALVGVLHADVVRDAPGGMEMIRYRLAHTHEF</sequence>
<dbReference type="GO" id="GO:0008233">
    <property type="term" value="F:peptidase activity"/>
    <property type="evidence" value="ECO:0007669"/>
    <property type="project" value="UniProtKB-KW"/>
</dbReference>
<gene>
    <name evidence="8" type="ORF">V7S43_004860</name>
</gene>
<evidence type="ECO:0000256" key="2">
    <source>
        <dbReference type="ARBA" id="ARBA00022670"/>
    </source>
</evidence>
<dbReference type="Gene3D" id="1.20.120.980">
    <property type="entry name" value="Serine carboxypeptidase S28, SKS domain"/>
    <property type="match status" value="1"/>
</dbReference>
<dbReference type="InterPro" id="IPR008758">
    <property type="entry name" value="Peptidase_S28"/>
</dbReference>
<name>A0ABD3FW59_9STRA</name>
<comment type="caution">
    <text evidence="8">The sequence shown here is derived from an EMBL/GenBank/DDBJ whole genome shotgun (WGS) entry which is preliminary data.</text>
</comment>
<keyword evidence="3 7" id="KW-0732">Signal</keyword>
<evidence type="ECO:0000256" key="6">
    <source>
        <dbReference type="SAM" id="Phobius"/>
    </source>
</evidence>
<evidence type="ECO:0000313" key="8">
    <source>
        <dbReference type="EMBL" id="KAL3670546.1"/>
    </source>
</evidence>
<evidence type="ECO:0000256" key="4">
    <source>
        <dbReference type="ARBA" id="ARBA00022801"/>
    </source>
</evidence>
<dbReference type="SUPFAM" id="SSF53474">
    <property type="entry name" value="alpha/beta-Hydrolases"/>
    <property type="match status" value="1"/>
</dbReference>
<keyword evidence="2" id="KW-0645">Protease</keyword>
<dbReference type="PANTHER" id="PTHR11010:SF11">
    <property type="entry name" value="THYMUS-SPECIFIC SERINE PROTEASE"/>
    <property type="match status" value="1"/>
</dbReference>
<dbReference type="AlphaFoldDB" id="A0ABD3FW59"/>
<evidence type="ECO:0000256" key="5">
    <source>
        <dbReference type="ARBA" id="ARBA00023180"/>
    </source>
</evidence>
<keyword evidence="9" id="KW-1185">Reference proteome</keyword>
<organism evidence="8 9">
    <name type="scientific">Phytophthora oleae</name>
    <dbReference type="NCBI Taxonomy" id="2107226"/>
    <lineage>
        <taxon>Eukaryota</taxon>
        <taxon>Sar</taxon>
        <taxon>Stramenopiles</taxon>
        <taxon>Oomycota</taxon>
        <taxon>Peronosporomycetes</taxon>
        <taxon>Peronosporales</taxon>
        <taxon>Peronosporaceae</taxon>
        <taxon>Phytophthora</taxon>
    </lineage>
</organism>
<dbReference type="GO" id="GO:0006508">
    <property type="term" value="P:proteolysis"/>
    <property type="evidence" value="ECO:0007669"/>
    <property type="project" value="UniProtKB-KW"/>
</dbReference>
<feature type="signal peptide" evidence="7">
    <location>
        <begin position="1"/>
        <end position="17"/>
    </location>
</feature>
<dbReference type="FunFam" id="1.20.120.980:FF:000005">
    <property type="entry name" value="Clan SC, family S28, unassigned serine peptidase"/>
    <property type="match status" value="1"/>
</dbReference>
<evidence type="ECO:0000256" key="1">
    <source>
        <dbReference type="ARBA" id="ARBA00011079"/>
    </source>
</evidence>
<comment type="similarity">
    <text evidence="1">Belongs to the peptidase S28 family.</text>
</comment>
<dbReference type="Pfam" id="PF05577">
    <property type="entry name" value="Peptidase_S28"/>
    <property type="match status" value="1"/>
</dbReference>
<protein>
    <recommendedName>
        <fullName evidence="10">Serine protease</fullName>
    </recommendedName>
</protein>
<proteinExistence type="inferred from homology"/>
<feature type="chain" id="PRO_5044780628" description="Serine protease" evidence="7">
    <location>
        <begin position="18"/>
        <end position="542"/>
    </location>
</feature>
<dbReference type="InterPro" id="IPR042269">
    <property type="entry name" value="Ser_carbopepase_S28_SKS"/>
</dbReference>
<accession>A0ABD3FW59</accession>
<dbReference type="InterPro" id="IPR029058">
    <property type="entry name" value="AB_hydrolase_fold"/>
</dbReference>
<evidence type="ECO:0000256" key="3">
    <source>
        <dbReference type="ARBA" id="ARBA00022729"/>
    </source>
</evidence>
<dbReference type="Gene3D" id="3.40.50.1820">
    <property type="entry name" value="alpha/beta hydrolase"/>
    <property type="match status" value="1"/>
</dbReference>